<dbReference type="OMA" id="REEYQVM"/>
<accession>B8CAN9</accession>
<dbReference type="Pfam" id="PF13499">
    <property type="entry name" value="EF-hand_7"/>
    <property type="match status" value="1"/>
</dbReference>
<dbReference type="HOGENOM" id="CLU_310485_0_0_1"/>
<dbReference type="GO" id="GO:0005829">
    <property type="term" value="C:cytosol"/>
    <property type="evidence" value="ECO:0000318"/>
    <property type="project" value="GO_Central"/>
</dbReference>
<dbReference type="InParanoid" id="B8CAN9"/>
<feature type="domain" description="EF-hand" evidence="3">
    <location>
        <begin position="437"/>
        <end position="472"/>
    </location>
</feature>
<dbReference type="SUPFAM" id="SSF47473">
    <property type="entry name" value="EF-hand"/>
    <property type="match status" value="1"/>
</dbReference>
<dbReference type="GO" id="GO:0045202">
    <property type="term" value="C:synapse"/>
    <property type="evidence" value="ECO:0000318"/>
    <property type="project" value="GO_Central"/>
</dbReference>
<dbReference type="eggNOG" id="ENOG502SHU4">
    <property type="taxonomic scope" value="Eukaryota"/>
</dbReference>
<reference evidence="4 5" key="1">
    <citation type="journal article" date="2004" name="Science">
        <title>The genome of the diatom Thalassiosira pseudonana: ecology, evolution, and metabolism.</title>
        <authorList>
            <person name="Armbrust E.V."/>
            <person name="Berges J.A."/>
            <person name="Bowler C."/>
            <person name="Green B.R."/>
            <person name="Martinez D."/>
            <person name="Putnam N.H."/>
            <person name="Zhou S."/>
            <person name="Allen A.E."/>
            <person name="Apt K.E."/>
            <person name="Bechner M."/>
            <person name="Brzezinski M.A."/>
            <person name="Chaal B.K."/>
            <person name="Chiovitti A."/>
            <person name="Davis A.K."/>
            <person name="Demarest M.S."/>
            <person name="Detter J.C."/>
            <person name="Glavina T."/>
            <person name="Goodstein D."/>
            <person name="Hadi M.Z."/>
            <person name="Hellsten U."/>
            <person name="Hildebrand M."/>
            <person name="Jenkins B.D."/>
            <person name="Jurka J."/>
            <person name="Kapitonov V.V."/>
            <person name="Kroger N."/>
            <person name="Lau W.W."/>
            <person name="Lane T.W."/>
            <person name="Larimer F.W."/>
            <person name="Lippmeier J.C."/>
            <person name="Lucas S."/>
            <person name="Medina M."/>
            <person name="Montsant A."/>
            <person name="Obornik M."/>
            <person name="Parker M.S."/>
            <person name="Palenik B."/>
            <person name="Pazour G.J."/>
            <person name="Richardson P.M."/>
            <person name="Rynearson T.A."/>
            <person name="Saito M.A."/>
            <person name="Schwartz D.C."/>
            <person name="Thamatrakoln K."/>
            <person name="Valentin K."/>
            <person name="Vardi A."/>
            <person name="Wilkerson F.P."/>
            <person name="Rokhsar D.S."/>
        </authorList>
    </citation>
    <scope>NUCLEOTIDE SEQUENCE [LARGE SCALE GENOMIC DNA]</scope>
    <source>
        <strain evidence="4 5">CCMP1335</strain>
    </source>
</reference>
<sequence>MARRQQLQKQQQLIANGITIVQPNDAASNEYFVDQNGYYQIKKSSNGHAHYLESPPPSSSAAAAAASLSNSLFFASDSAKQDMPLNSAYEEYSKELSSQQSSILEGGVATSFDSMEGTQDRVTVSREEPPSLDGSKVLMSRDFPYNNGATTTTTATITPVTTSEESWAKRSARSIDEGIRFKSSLREGLEQQTKAHRERLLSDLLEGALVGGRGALGTLDIKSGDTVGVGGGIEVEEGGGRNETSAEKKGWFGWLRGGGSNGKNDATVDGSAKNGSFIERRTSTANKEEPNREKETSEPTSNNRSKFGERTITGLITALTEEAENLQVEVDSDPNSPMWNKTIHSIKIYFTRLGCQQLRMGGLNEVFSELESNLAPSEKFSLASSLFNFNKPTSASEAFDRIDVDKSGALDEEELAQALKMAAILGGNKFGVRSKEMLSEMASRLVRLYDTNGDGVVDREEYQVMVKDMATLRDARLREELNPPPSSSGSGVAGDTREEKSKKGPFSFLRGKDDNNSLERSDSVLADQMGKDVIDVTEDEAFWGSVNQGEGSIVFEDLRLDLRRLLFGAIPLAKRVLPGGPLVLKPFTATLTTAFTREDIMDSFLLDAGLRRLVARALCRRVRSIRDLFDGAVFYGRTWKLFEQTSPLVEVPKLQDIQFDSRNRLVITGRAKIKASPDSPSIENGFRLRTKIGTRANGRIIGLLQPEIAIFAECPKEIEKKVRSSVKEWFDYTIPTFQPLYAYIPLVSPLKKDDKMDGFNLGEDNQINSIEVKNGKLCFEMSSFLRPGRFLGNHYLAFTVPNRTLILTLDRVREGMRVGRRNKLAAERAAREVKKLAAIEGSGAFDDEISQSTTGKAFISKEGRERVKLLEKELKATIREELLQKEIEAISAPKPKSFITKFVEGYQGTISTELDLETNARLSSSISDFFGGLDSSIADEIKSSYDKR</sequence>
<keyword evidence="5" id="KW-1185">Reference proteome</keyword>
<dbReference type="Gene3D" id="1.10.238.10">
    <property type="entry name" value="EF-hand"/>
    <property type="match status" value="1"/>
</dbReference>
<gene>
    <name evidence="4" type="ORF">THAPSDRAFT_24549</name>
</gene>
<evidence type="ECO:0000313" key="4">
    <source>
        <dbReference type="EMBL" id="EED89538.1"/>
    </source>
</evidence>
<dbReference type="InterPro" id="IPR018247">
    <property type="entry name" value="EF_Hand_1_Ca_BS"/>
</dbReference>
<dbReference type="InterPro" id="IPR051001">
    <property type="entry name" value="Calbindin_Ca-bind"/>
</dbReference>
<feature type="compositionally biased region" description="Basic and acidic residues" evidence="2">
    <location>
        <begin position="278"/>
        <end position="297"/>
    </location>
</feature>
<evidence type="ECO:0000259" key="3">
    <source>
        <dbReference type="PROSITE" id="PS50222"/>
    </source>
</evidence>
<feature type="domain" description="EF-hand" evidence="3">
    <location>
        <begin position="390"/>
        <end position="425"/>
    </location>
</feature>
<feature type="region of interest" description="Disordered" evidence="2">
    <location>
        <begin position="233"/>
        <end position="307"/>
    </location>
</feature>
<feature type="compositionally biased region" description="Basic and acidic residues" evidence="2">
    <location>
        <begin position="238"/>
        <end position="250"/>
    </location>
</feature>
<dbReference type="InterPro" id="IPR011992">
    <property type="entry name" value="EF-hand-dom_pair"/>
</dbReference>
<protein>
    <recommendedName>
        <fullName evidence="3">EF-hand domain-containing protein</fullName>
    </recommendedName>
</protein>
<feature type="compositionally biased region" description="Polar residues" evidence="2">
    <location>
        <begin position="111"/>
        <end position="122"/>
    </location>
</feature>
<proteinExistence type="predicted"/>
<dbReference type="PANTHER" id="PTHR19972:SF10">
    <property type="entry name" value="CALBINDIN-32"/>
    <property type="match status" value="1"/>
</dbReference>
<dbReference type="EMBL" id="CM000647">
    <property type="protein sequence ID" value="EED89538.1"/>
    <property type="molecule type" value="Genomic_DNA"/>
</dbReference>
<dbReference type="InterPro" id="IPR002048">
    <property type="entry name" value="EF_hand_dom"/>
</dbReference>
<keyword evidence="1" id="KW-0106">Calcium</keyword>
<dbReference type="PaxDb" id="35128-Thaps24549"/>
<dbReference type="PROSITE" id="PS50222">
    <property type="entry name" value="EF_HAND_2"/>
    <property type="match status" value="2"/>
</dbReference>
<dbReference type="GO" id="GO:0005634">
    <property type="term" value="C:nucleus"/>
    <property type="evidence" value="ECO:0000318"/>
    <property type="project" value="GO_Central"/>
</dbReference>
<organism evidence="4 5">
    <name type="scientific">Thalassiosira pseudonana</name>
    <name type="common">Marine diatom</name>
    <name type="synonym">Cyclotella nana</name>
    <dbReference type="NCBI Taxonomy" id="35128"/>
    <lineage>
        <taxon>Eukaryota</taxon>
        <taxon>Sar</taxon>
        <taxon>Stramenopiles</taxon>
        <taxon>Ochrophyta</taxon>
        <taxon>Bacillariophyta</taxon>
        <taxon>Coscinodiscophyceae</taxon>
        <taxon>Thalassiosirophycidae</taxon>
        <taxon>Thalassiosirales</taxon>
        <taxon>Thalassiosiraceae</taxon>
        <taxon>Thalassiosira</taxon>
    </lineage>
</organism>
<feature type="region of interest" description="Disordered" evidence="2">
    <location>
        <begin position="477"/>
        <end position="515"/>
    </location>
</feature>
<dbReference type="GO" id="GO:0005509">
    <property type="term" value="F:calcium ion binding"/>
    <property type="evidence" value="ECO:0000318"/>
    <property type="project" value="GO_Central"/>
</dbReference>
<dbReference type="RefSeq" id="XP_002293077.1">
    <property type="nucleotide sequence ID" value="XM_002293041.1"/>
</dbReference>
<evidence type="ECO:0000256" key="2">
    <source>
        <dbReference type="SAM" id="MobiDB-lite"/>
    </source>
</evidence>
<feature type="region of interest" description="Disordered" evidence="2">
    <location>
        <begin position="110"/>
        <end position="139"/>
    </location>
</feature>
<dbReference type="PANTHER" id="PTHR19972">
    <property type="entry name" value="CALBINDIN"/>
    <property type="match status" value="1"/>
</dbReference>
<dbReference type="GeneID" id="7443182"/>
<evidence type="ECO:0000313" key="5">
    <source>
        <dbReference type="Proteomes" id="UP000001449"/>
    </source>
</evidence>
<reference evidence="4 5" key="2">
    <citation type="journal article" date="2008" name="Nature">
        <title>The Phaeodactylum genome reveals the evolutionary history of diatom genomes.</title>
        <authorList>
            <person name="Bowler C."/>
            <person name="Allen A.E."/>
            <person name="Badger J.H."/>
            <person name="Grimwood J."/>
            <person name="Jabbari K."/>
            <person name="Kuo A."/>
            <person name="Maheswari U."/>
            <person name="Martens C."/>
            <person name="Maumus F."/>
            <person name="Otillar R.P."/>
            <person name="Rayko E."/>
            <person name="Salamov A."/>
            <person name="Vandepoele K."/>
            <person name="Beszteri B."/>
            <person name="Gruber A."/>
            <person name="Heijde M."/>
            <person name="Katinka M."/>
            <person name="Mock T."/>
            <person name="Valentin K."/>
            <person name="Verret F."/>
            <person name="Berges J.A."/>
            <person name="Brownlee C."/>
            <person name="Cadoret J.P."/>
            <person name="Chiovitti A."/>
            <person name="Choi C.J."/>
            <person name="Coesel S."/>
            <person name="De Martino A."/>
            <person name="Detter J.C."/>
            <person name="Durkin C."/>
            <person name="Falciatore A."/>
            <person name="Fournet J."/>
            <person name="Haruta M."/>
            <person name="Huysman M.J."/>
            <person name="Jenkins B.D."/>
            <person name="Jiroutova K."/>
            <person name="Jorgensen R.E."/>
            <person name="Joubert Y."/>
            <person name="Kaplan A."/>
            <person name="Kroger N."/>
            <person name="Kroth P.G."/>
            <person name="La Roche J."/>
            <person name="Lindquist E."/>
            <person name="Lommer M."/>
            <person name="Martin-Jezequel V."/>
            <person name="Lopez P.J."/>
            <person name="Lucas S."/>
            <person name="Mangogna M."/>
            <person name="McGinnis K."/>
            <person name="Medlin L.K."/>
            <person name="Montsant A."/>
            <person name="Oudot-Le Secq M.P."/>
            <person name="Napoli C."/>
            <person name="Obornik M."/>
            <person name="Parker M.S."/>
            <person name="Petit J.L."/>
            <person name="Porcel B.M."/>
            <person name="Poulsen N."/>
            <person name="Robison M."/>
            <person name="Rychlewski L."/>
            <person name="Rynearson T.A."/>
            <person name="Schmutz J."/>
            <person name="Shapiro H."/>
            <person name="Siaut M."/>
            <person name="Stanley M."/>
            <person name="Sussman M.R."/>
            <person name="Taylor A.R."/>
            <person name="Vardi A."/>
            <person name="von Dassow P."/>
            <person name="Vyverman W."/>
            <person name="Willis A."/>
            <person name="Wyrwicz L.S."/>
            <person name="Rokhsar D.S."/>
            <person name="Weissenbach J."/>
            <person name="Armbrust E.V."/>
            <person name="Green B.R."/>
            <person name="Van de Peer Y."/>
            <person name="Grigoriev I.V."/>
        </authorList>
    </citation>
    <scope>NUCLEOTIDE SEQUENCE [LARGE SCALE GENOMIC DNA]</scope>
    <source>
        <strain evidence="4 5">CCMP1335</strain>
    </source>
</reference>
<name>B8CAN9_THAPS</name>
<dbReference type="SMART" id="SM00054">
    <property type="entry name" value="EFh"/>
    <property type="match status" value="2"/>
</dbReference>
<evidence type="ECO:0000256" key="1">
    <source>
        <dbReference type="ARBA" id="ARBA00022837"/>
    </source>
</evidence>
<dbReference type="AlphaFoldDB" id="B8CAN9"/>
<dbReference type="KEGG" id="tps:THAPSDRAFT_24549"/>
<dbReference type="Proteomes" id="UP000001449">
    <property type="component" value="Chromosome 12"/>
</dbReference>
<dbReference type="PROSITE" id="PS00018">
    <property type="entry name" value="EF_HAND_1"/>
    <property type="match status" value="2"/>
</dbReference>
<dbReference type="GO" id="GO:0043005">
    <property type="term" value="C:neuron projection"/>
    <property type="evidence" value="ECO:0000318"/>
    <property type="project" value="GO_Central"/>
</dbReference>